<dbReference type="GO" id="GO:0032259">
    <property type="term" value="P:methylation"/>
    <property type="evidence" value="ECO:0007669"/>
    <property type="project" value="UniProtKB-KW"/>
</dbReference>
<dbReference type="AlphaFoldDB" id="A0A7M3T5F1"/>
<dbReference type="SUPFAM" id="SSF53335">
    <property type="entry name" value="S-adenosyl-L-methionine-dependent methyltransferases"/>
    <property type="match status" value="1"/>
</dbReference>
<evidence type="ECO:0000313" key="1">
    <source>
        <dbReference type="EMBL" id="QIE57232.1"/>
    </source>
</evidence>
<dbReference type="InterPro" id="IPR029063">
    <property type="entry name" value="SAM-dependent_MTases_sf"/>
</dbReference>
<dbReference type="Pfam" id="PF13489">
    <property type="entry name" value="Methyltransf_23"/>
    <property type="match status" value="1"/>
</dbReference>
<keyword evidence="2" id="KW-1185">Reference proteome</keyword>
<evidence type="ECO:0000313" key="2">
    <source>
        <dbReference type="Proteomes" id="UP000503336"/>
    </source>
</evidence>
<accession>A0A7M3T5F1</accession>
<dbReference type="KEGG" id="hdh:G5B40_18365"/>
<keyword evidence="1" id="KW-0489">Methyltransferase</keyword>
<name>A0A7M3T5F1_9RHOB</name>
<reference evidence="1 2" key="1">
    <citation type="submission" date="2020-02" db="EMBL/GenBank/DDBJ databases">
        <title>complete genome sequence of Rhodobacteraceae bacterium.</title>
        <authorList>
            <person name="Park J."/>
            <person name="Kim Y.-S."/>
            <person name="Kim K.-H."/>
        </authorList>
    </citation>
    <scope>NUCLEOTIDE SEQUENCE [LARGE SCALE GENOMIC DNA]</scope>
    <source>
        <strain evidence="1 2">RR4-56</strain>
    </source>
</reference>
<keyword evidence="1" id="KW-0808">Transferase</keyword>
<dbReference type="RefSeq" id="WP_165101763.1">
    <property type="nucleotide sequence ID" value="NZ_CP049056.1"/>
</dbReference>
<dbReference type="EMBL" id="CP049056">
    <property type="protein sequence ID" value="QIE57232.1"/>
    <property type="molecule type" value="Genomic_DNA"/>
</dbReference>
<proteinExistence type="predicted"/>
<dbReference type="Proteomes" id="UP000503336">
    <property type="component" value="Chromosome"/>
</dbReference>
<gene>
    <name evidence="1" type="ORF">G5B40_18365</name>
</gene>
<dbReference type="CDD" id="cd02440">
    <property type="entry name" value="AdoMet_MTases"/>
    <property type="match status" value="1"/>
</dbReference>
<sequence length="274" mass="28466">MNAADKTGAEEDALAEAYERALALEKAGDGAAAAAWAEVLALDAADPGGAALRLAALRAGPLPDRAPAAYVATLFDQHAEVFDGILVDQLEYGAPLLARERVQAKGLGPFGRMLDLGCGTGLAAEAFEDMTGARTGVDLAPGMIEIADEKELYDELFVGDAVGFLEAARGAWDLIVATDTLPYLGDVAPLFRGVAAQAAPGALFVFSTETLPEAAIAGKGWVVTPHQRFAHPRGALETLLTTLGFQVLEATSIMVRRESGAPIDGHLFLARAPG</sequence>
<protein>
    <submittedName>
        <fullName evidence="1">Methyltransferase domain-containing protein</fullName>
    </submittedName>
</protein>
<dbReference type="PANTHER" id="PTHR43861">
    <property type="entry name" value="TRANS-ACONITATE 2-METHYLTRANSFERASE-RELATED"/>
    <property type="match status" value="1"/>
</dbReference>
<dbReference type="GO" id="GO:0008168">
    <property type="term" value="F:methyltransferase activity"/>
    <property type="evidence" value="ECO:0007669"/>
    <property type="project" value="UniProtKB-KW"/>
</dbReference>
<organism evidence="1 2">
    <name type="scientific">Pikeienuella piscinae</name>
    <dbReference type="NCBI Taxonomy" id="2748098"/>
    <lineage>
        <taxon>Bacteria</taxon>
        <taxon>Pseudomonadati</taxon>
        <taxon>Pseudomonadota</taxon>
        <taxon>Alphaproteobacteria</taxon>
        <taxon>Rhodobacterales</taxon>
        <taxon>Paracoccaceae</taxon>
        <taxon>Pikeienuella</taxon>
    </lineage>
</organism>
<dbReference type="Gene3D" id="3.40.50.150">
    <property type="entry name" value="Vaccinia Virus protein VP39"/>
    <property type="match status" value="1"/>
</dbReference>